<dbReference type="InterPro" id="IPR004299">
    <property type="entry name" value="MBOAT_fam"/>
</dbReference>
<evidence type="ECO:0000256" key="7">
    <source>
        <dbReference type="SAM" id="Phobius"/>
    </source>
</evidence>
<accession>A0AAJ0FD86</accession>
<evidence type="ECO:0000256" key="3">
    <source>
        <dbReference type="ARBA" id="ARBA00022692"/>
    </source>
</evidence>
<feature type="transmembrane region" description="Helical" evidence="7">
    <location>
        <begin position="377"/>
        <end position="394"/>
    </location>
</feature>
<evidence type="ECO:0000256" key="2">
    <source>
        <dbReference type="ARBA" id="ARBA00010323"/>
    </source>
</evidence>
<keyword evidence="3 7" id="KW-0812">Transmembrane</keyword>
<protein>
    <submittedName>
        <fullName evidence="8">Glycerol uptake protein 1</fullName>
    </submittedName>
</protein>
<comment type="caution">
    <text evidence="8">The sequence shown here is derived from an EMBL/GenBank/DDBJ whole genome shotgun (WGS) entry which is preliminary data.</text>
</comment>
<sequence length="630" mass="72347">MAPGILSFFRGVYDLDTLDTRLTTSSTIPYTPQSAPASTSKEKKEDGRRQEIQMSPSKWGTPEFYLYYLVFILAVPYMFWVPYTVSRPSDPRYHKYEQHLSDGWIPGRKIDVSDAQYHLLRENFSAMAGLLLVHPLLRKGWNHFWNMARGSPTIPDRPVGSPEVAEERMRQRVAFDFVFALVFLFALHGFSAAKVLLILGINYKIATQLPRRLIPATTWIFNIGILLANEIFGGYKFRSIAVFFAGEPDVRNVVDGLPVLVQVGEWLDRHGGLMSRWEVLFNITVLRLISFNMDYYWSLDQRGGSPVEKKQLDPANLSERDRVSIPAAPQDFSFRNYVGYAIYAPLYLTGPILTFNDYMAQQRYRAATIETPRTLRYGVRFLLVVLSMELVLHFDYVGAISKADPDWSSYTPAQLSLLSFMNLHIIWLKLLLPWRFFRLWALVDGIDPPENMVRCVSNNFSTLSFWRSWHRSYNRFLLRYIYIPMGGANFRSARDAVKSVATYLMVFTFVALWHDIQMRLLIWGWLVVLFFLPEIAARNAFPKRKWEARPTAYRMLCCVGAVGNILMMIAANLVGFAVGADGLKSILVGIFREYSGLVFLVTACAALFVGVQVMFEIREAEKRRGVNLKF</sequence>
<feature type="transmembrane region" description="Helical" evidence="7">
    <location>
        <begin position="414"/>
        <end position="432"/>
    </location>
</feature>
<feature type="transmembrane region" description="Helical" evidence="7">
    <location>
        <begin position="64"/>
        <end position="85"/>
    </location>
</feature>
<dbReference type="AlphaFoldDB" id="A0AAJ0FD86"/>
<dbReference type="EMBL" id="MU839830">
    <property type="protein sequence ID" value="KAK1757349.1"/>
    <property type="molecule type" value="Genomic_DNA"/>
</dbReference>
<dbReference type="InterPro" id="IPR051085">
    <property type="entry name" value="MB_O-acyltransferase"/>
</dbReference>
<feature type="compositionally biased region" description="Basic and acidic residues" evidence="6">
    <location>
        <begin position="40"/>
        <end position="51"/>
    </location>
</feature>
<evidence type="ECO:0000256" key="4">
    <source>
        <dbReference type="ARBA" id="ARBA00022989"/>
    </source>
</evidence>
<feature type="transmembrane region" description="Helical" evidence="7">
    <location>
        <begin position="496"/>
        <end position="514"/>
    </location>
</feature>
<comment type="similarity">
    <text evidence="2">Belongs to the membrane-bound acyltransferase family.</text>
</comment>
<keyword evidence="4 7" id="KW-1133">Transmembrane helix</keyword>
<evidence type="ECO:0000256" key="6">
    <source>
        <dbReference type="SAM" id="MobiDB-lite"/>
    </source>
</evidence>
<dbReference type="GO" id="GO:0006506">
    <property type="term" value="P:GPI anchor biosynthetic process"/>
    <property type="evidence" value="ECO:0007669"/>
    <property type="project" value="TreeGrafter"/>
</dbReference>
<dbReference type="PANTHER" id="PTHR13285:SF18">
    <property type="entry name" value="PROTEIN-CYSTEINE N-PALMITOYLTRANSFERASE RASP"/>
    <property type="match status" value="1"/>
</dbReference>
<reference evidence="8" key="1">
    <citation type="submission" date="2023-06" db="EMBL/GenBank/DDBJ databases">
        <title>Genome-scale phylogeny and comparative genomics of the fungal order Sordariales.</title>
        <authorList>
            <consortium name="Lawrence Berkeley National Laboratory"/>
            <person name="Hensen N."/>
            <person name="Bonometti L."/>
            <person name="Westerberg I."/>
            <person name="Brannstrom I.O."/>
            <person name="Guillou S."/>
            <person name="Cros-Aarteil S."/>
            <person name="Calhoun S."/>
            <person name="Haridas S."/>
            <person name="Kuo A."/>
            <person name="Mondo S."/>
            <person name="Pangilinan J."/>
            <person name="Riley R."/>
            <person name="Labutti K."/>
            <person name="Andreopoulos B."/>
            <person name="Lipzen A."/>
            <person name="Chen C."/>
            <person name="Yanf M."/>
            <person name="Daum C."/>
            <person name="Ng V."/>
            <person name="Clum A."/>
            <person name="Steindorff A."/>
            <person name="Ohm R."/>
            <person name="Martin F."/>
            <person name="Silar P."/>
            <person name="Natvig D."/>
            <person name="Lalanne C."/>
            <person name="Gautier V."/>
            <person name="Ament-Velasquez S.L."/>
            <person name="Kruys A."/>
            <person name="Hutchinson M.I."/>
            <person name="Powell A.J."/>
            <person name="Barry K."/>
            <person name="Miller A.N."/>
            <person name="Grigoriev I.V."/>
            <person name="Debuchy R."/>
            <person name="Gladieux P."/>
            <person name="Thoren M.H."/>
            <person name="Johannesson H."/>
        </authorList>
    </citation>
    <scope>NUCLEOTIDE SEQUENCE</scope>
    <source>
        <strain evidence="8">PSN4</strain>
    </source>
</reference>
<dbReference type="GO" id="GO:0016020">
    <property type="term" value="C:membrane"/>
    <property type="evidence" value="ECO:0007669"/>
    <property type="project" value="UniProtKB-SubCell"/>
</dbReference>
<feature type="region of interest" description="Disordered" evidence="6">
    <location>
        <begin position="26"/>
        <end position="53"/>
    </location>
</feature>
<dbReference type="Proteomes" id="UP001239445">
    <property type="component" value="Unassembled WGS sequence"/>
</dbReference>
<evidence type="ECO:0000256" key="1">
    <source>
        <dbReference type="ARBA" id="ARBA00004141"/>
    </source>
</evidence>
<organism evidence="8 9">
    <name type="scientific">Echria macrotheca</name>
    <dbReference type="NCBI Taxonomy" id="438768"/>
    <lineage>
        <taxon>Eukaryota</taxon>
        <taxon>Fungi</taxon>
        <taxon>Dikarya</taxon>
        <taxon>Ascomycota</taxon>
        <taxon>Pezizomycotina</taxon>
        <taxon>Sordariomycetes</taxon>
        <taxon>Sordariomycetidae</taxon>
        <taxon>Sordariales</taxon>
        <taxon>Schizotheciaceae</taxon>
        <taxon>Echria</taxon>
    </lineage>
</organism>
<evidence type="ECO:0000256" key="5">
    <source>
        <dbReference type="ARBA" id="ARBA00023136"/>
    </source>
</evidence>
<feature type="transmembrane region" description="Helical" evidence="7">
    <location>
        <begin position="594"/>
        <end position="615"/>
    </location>
</feature>
<evidence type="ECO:0000313" key="9">
    <source>
        <dbReference type="Proteomes" id="UP001239445"/>
    </source>
</evidence>
<feature type="transmembrane region" description="Helical" evidence="7">
    <location>
        <begin position="213"/>
        <end position="232"/>
    </location>
</feature>
<dbReference type="GO" id="GO:0005783">
    <property type="term" value="C:endoplasmic reticulum"/>
    <property type="evidence" value="ECO:0007669"/>
    <property type="project" value="TreeGrafter"/>
</dbReference>
<dbReference type="GO" id="GO:0008374">
    <property type="term" value="F:O-acyltransferase activity"/>
    <property type="evidence" value="ECO:0007669"/>
    <property type="project" value="TreeGrafter"/>
</dbReference>
<feature type="transmembrane region" description="Helical" evidence="7">
    <location>
        <begin position="177"/>
        <end position="201"/>
    </location>
</feature>
<comment type="subcellular location">
    <subcellularLocation>
        <location evidence="1">Membrane</location>
        <topology evidence="1">Multi-pass membrane protein</topology>
    </subcellularLocation>
</comment>
<dbReference type="Pfam" id="PF03062">
    <property type="entry name" value="MBOAT"/>
    <property type="match status" value="1"/>
</dbReference>
<dbReference type="PANTHER" id="PTHR13285">
    <property type="entry name" value="ACYLTRANSFERASE"/>
    <property type="match status" value="1"/>
</dbReference>
<evidence type="ECO:0000313" key="8">
    <source>
        <dbReference type="EMBL" id="KAK1757349.1"/>
    </source>
</evidence>
<feature type="transmembrane region" description="Helical" evidence="7">
    <location>
        <begin position="553"/>
        <end position="574"/>
    </location>
</feature>
<name>A0AAJ0FD86_9PEZI</name>
<gene>
    <name evidence="8" type="ORF">QBC47DRAFT_375745</name>
</gene>
<feature type="compositionally biased region" description="Polar residues" evidence="6">
    <location>
        <begin position="28"/>
        <end position="39"/>
    </location>
</feature>
<feature type="transmembrane region" description="Helical" evidence="7">
    <location>
        <begin position="520"/>
        <end position="541"/>
    </location>
</feature>
<proteinExistence type="inferred from homology"/>
<keyword evidence="9" id="KW-1185">Reference proteome</keyword>
<keyword evidence="5 7" id="KW-0472">Membrane</keyword>